<dbReference type="SMART" id="SM00471">
    <property type="entry name" value="HDc"/>
    <property type="match status" value="1"/>
</dbReference>
<proteinExistence type="predicted"/>
<accession>A0A1I6AS70</accession>
<sequence length="324" mass="36481">MQTSRLLDIDKSTKGFEGYALVKNAWDATSSNGSPYFNITLTQKTKTMDCKLWENKFAGKSIEELKALFVPGKMVYVKGSVSEFRGNLQMAITNFRKAEETEVNIGEFIETAPESLEDLQNEYEAFLAEIHHPVIRTLCTDLYEENKQRFLNFPAATSLHHSFVGGLLYHTVSMLRLGKSIASQYPQVDKDILYAGIALHDLGKVVELSDAVAPQYTLTGNFLGHITIVAILIDRKLQELKAQGEITKEDAQKVIELQHVVLAHHGKLEYGSPVLAHTLEAEIIHQIDMMDSRINMIIHGLHDKQEGEIHKIHPIGNYYKPFSS</sequence>
<comment type="caution">
    <text evidence="3">The sequence shown here is derived from an EMBL/GenBank/DDBJ whole genome shotgun (WGS) entry which is preliminary data.</text>
</comment>
<dbReference type="Gene3D" id="1.10.3210.10">
    <property type="entry name" value="Hypothetical protein af1432"/>
    <property type="match status" value="1"/>
</dbReference>
<dbReference type="InterPro" id="IPR006674">
    <property type="entry name" value="HD_domain"/>
</dbReference>
<dbReference type="Gene3D" id="2.40.50.140">
    <property type="entry name" value="Nucleic acid-binding proteins"/>
    <property type="match status" value="1"/>
</dbReference>
<dbReference type="SUPFAM" id="SSF109604">
    <property type="entry name" value="HD-domain/PDEase-like"/>
    <property type="match status" value="1"/>
</dbReference>
<dbReference type="PANTHER" id="PTHR37294:SF1">
    <property type="entry name" value="3'-5' EXORIBONUCLEASE YHAM"/>
    <property type="match status" value="1"/>
</dbReference>
<name>A0A1I6AS70_9BACI</name>
<dbReference type="InterPro" id="IPR050798">
    <property type="entry name" value="YhaM_exoribonuc/phosphodiest"/>
</dbReference>
<keyword evidence="4" id="KW-1185">Reference proteome</keyword>
<dbReference type="EMBL" id="FOXX01000007">
    <property type="protein sequence ID" value="SFQ71449.1"/>
    <property type="molecule type" value="Genomic_DNA"/>
</dbReference>
<dbReference type="Proteomes" id="UP000182762">
    <property type="component" value="Unassembled WGS sequence"/>
</dbReference>
<gene>
    <name evidence="3" type="ORF">SAMN02745910_02936</name>
</gene>
<dbReference type="GeneID" id="93702726"/>
<organism evidence="3 4">
    <name type="scientific">Priestia endophytica DSM 13796</name>
    <dbReference type="NCBI Taxonomy" id="1121089"/>
    <lineage>
        <taxon>Bacteria</taxon>
        <taxon>Bacillati</taxon>
        <taxon>Bacillota</taxon>
        <taxon>Bacilli</taxon>
        <taxon>Bacillales</taxon>
        <taxon>Bacillaceae</taxon>
        <taxon>Priestia</taxon>
    </lineage>
</organism>
<dbReference type="RefSeq" id="WP_019393919.1">
    <property type="nucleotide sequence ID" value="NZ_FOXX01000007.1"/>
</dbReference>
<reference evidence="3 4" key="1">
    <citation type="submission" date="2016-10" db="EMBL/GenBank/DDBJ databases">
        <authorList>
            <person name="Varghese N."/>
            <person name="Submissions S."/>
        </authorList>
    </citation>
    <scope>NUCLEOTIDE SEQUENCE [LARGE SCALE GENOMIC DNA]</scope>
    <source>
        <strain evidence="3 4">DSM 13796</strain>
    </source>
</reference>
<keyword evidence="1" id="KW-0378">Hydrolase</keyword>
<dbReference type="InterPro" id="IPR004365">
    <property type="entry name" value="NA-bd_OB_tRNA"/>
</dbReference>
<dbReference type="InterPro" id="IPR003607">
    <property type="entry name" value="HD/PDEase_dom"/>
</dbReference>
<evidence type="ECO:0000259" key="2">
    <source>
        <dbReference type="SMART" id="SM00471"/>
    </source>
</evidence>
<evidence type="ECO:0000313" key="3">
    <source>
        <dbReference type="EMBL" id="SFQ71449.1"/>
    </source>
</evidence>
<dbReference type="CDD" id="cd00077">
    <property type="entry name" value="HDc"/>
    <property type="match status" value="1"/>
</dbReference>
<evidence type="ECO:0000313" key="4">
    <source>
        <dbReference type="Proteomes" id="UP000182762"/>
    </source>
</evidence>
<dbReference type="InterPro" id="IPR012340">
    <property type="entry name" value="NA-bd_OB-fold"/>
</dbReference>
<evidence type="ECO:0000256" key="1">
    <source>
        <dbReference type="ARBA" id="ARBA00022801"/>
    </source>
</evidence>
<dbReference type="PANTHER" id="PTHR37294">
    <property type="entry name" value="3'-5' EXORIBONUCLEASE YHAM"/>
    <property type="match status" value="1"/>
</dbReference>
<dbReference type="Pfam" id="PF01336">
    <property type="entry name" value="tRNA_anti-codon"/>
    <property type="match status" value="1"/>
</dbReference>
<protein>
    <submittedName>
        <fullName evidence="3">3'-5' exoribonuclease</fullName>
    </submittedName>
</protein>
<dbReference type="Pfam" id="PF01966">
    <property type="entry name" value="HD"/>
    <property type="match status" value="1"/>
</dbReference>
<dbReference type="GeneID" id="93711560"/>
<feature type="domain" description="HD/PDEase" evidence="2">
    <location>
        <begin position="163"/>
        <end position="302"/>
    </location>
</feature>